<sequence>MIPASNFKKNLIKQGYEFLLVERYHPGPVKNAALDAGRSEYASQLPSGPETDAEHPLSAKLEMA</sequence>
<protein>
    <submittedName>
        <fullName evidence="2">Uncharacterized protein</fullName>
    </submittedName>
</protein>
<evidence type="ECO:0000256" key="1">
    <source>
        <dbReference type="SAM" id="MobiDB-lite"/>
    </source>
</evidence>
<accession>A0ABQ1DVS9</accession>
<evidence type="ECO:0000313" key="3">
    <source>
        <dbReference type="Proteomes" id="UP000614982"/>
    </source>
</evidence>
<proteinExistence type="predicted"/>
<feature type="compositionally biased region" description="Basic and acidic residues" evidence="1">
    <location>
        <begin position="52"/>
        <end position="64"/>
    </location>
</feature>
<reference evidence="2 3" key="1">
    <citation type="submission" date="2020-05" db="EMBL/GenBank/DDBJ databases">
        <title>Genetic diversity of Pseudomonas cichorii.</title>
        <authorList>
            <person name="Tani S."/>
            <person name="Yagi H."/>
            <person name="Hashimoto S."/>
            <person name="Iiyama K."/>
            <person name="Furuya N."/>
        </authorList>
    </citation>
    <scope>NUCLEOTIDE SEQUENCE [LARGE SCALE GENOMIC DNA]</scope>
    <source>
        <strain evidence="2 3">LMG 2162</strain>
    </source>
</reference>
<dbReference type="EMBL" id="BLWA01000033">
    <property type="protein sequence ID" value="GFM95087.1"/>
    <property type="molecule type" value="Genomic_DNA"/>
</dbReference>
<dbReference type="GeneID" id="45545226"/>
<gene>
    <name evidence="2" type="ORF">PSCICP_50590</name>
</gene>
<dbReference type="Proteomes" id="UP000614982">
    <property type="component" value="Unassembled WGS sequence"/>
</dbReference>
<dbReference type="RefSeq" id="WP_143008753.1">
    <property type="nucleotide sequence ID" value="NZ_BLWA01000033.1"/>
</dbReference>
<name>A0ABQ1DVS9_PSECI</name>
<comment type="caution">
    <text evidence="2">The sequence shown here is derived from an EMBL/GenBank/DDBJ whole genome shotgun (WGS) entry which is preliminary data.</text>
</comment>
<evidence type="ECO:0000313" key="2">
    <source>
        <dbReference type="EMBL" id="GFM95087.1"/>
    </source>
</evidence>
<keyword evidence="3" id="KW-1185">Reference proteome</keyword>
<feature type="region of interest" description="Disordered" evidence="1">
    <location>
        <begin position="40"/>
        <end position="64"/>
    </location>
</feature>
<organism evidence="2 3">
    <name type="scientific">Pseudomonas cichorii</name>
    <dbReference type="NCBI Taxonomy" id="36746"/>
    <lineage>
        <taxon>Bacteria</taxon>
        <taxon>Pseudomonadati</taxon>
        <taxon>Pseudomonadota</taxon>
        <taxon>Gammaproteobacteria</taxon>
        <taxon>Pseudomonadales</taxon>
        <taxon>Pseudomonadaceae</taxon>
        <taxon>Pseudomonas</taxon>
    </lineage>
</organism>